<proteinExistence type="predicted"/>
<keyword evidence="1" id="KW-0418">Kinase</keyword>
<evidence type="ECO:0000313" key="1">
    <source>
        <dbReference type="EMBL" id="KAJ9088546.1"/>
    </source>
</evidence>
<keyword evidence="2" id="KW-1185">Reference proteome</keyword>
<keyword evidence="1" id="KW-0808">Transferase</keyword>
<name>A0ACC2UPN7_9FUNG</name>
<accession>A0ACC2UPN7</accession>
<dbReference type="EC" id="2.7.11.1" evidence="1"/>
<organism evidence="1 2">
    <name type="scientific">Entomophthora muscae</name>
    <dbReference type="NCBI Taxonomy" id="34485"/>
    <lineage>
        <taxon>Eukaryota</taxon>
        <taxon>Fungi</taxon>
        <taxon>Fungi incertae sedis</taxon>
        <taxon>Zoopagomycota</taxon>
        <taxon>Entomophthoromycotina</taxon>
        <taxon>Entomophthoromycetes</taxon>
        <taxon>Entomophthorales</taxon>
        <taxon>Entomophthoraceae</taxon>
        <taxon>Entomophthora</taxon>
    </lineage>
</organism>
<reference evidence="1" key="1">
    <citation type="submission" date="2022-04" db="EMBL/GenBank/DDBJ databases">
        <title>Genome of the entomopathogenic fungus Entomophthora muscae.</title>
        <authorList>
            <person name="Elya C."/>
            <person name="Lovett B.R."/>
            <person name="Lee E."/>
            <person name="Macias A.M."/>
            <person name="Hajek A.E."/>
            <person name="De Bivort B.L."/>
            <person name="Kasson M.T."/>
            <person name="De Fine Licht H.H."/>
            <person name="Stajich J.E."/>
        </authorList>
    </citation>
    <scope>NUCLEOTIDE SEQUENCE</scope>
    <source>
        <strain evidence="1">Berkeley</strain>
    </source>
</reference>
<protein>
    <submittedName>
        <fullName evidence="1">Eukaryotic translation initiation factor 2-alpha kinase</fullName>
        <ecNumber evidence="1">2.7.11.1</ecNumber>
    </submittedName>
</protein>
<sequence length="127" mass="14059">MAAFPPGLTADYCFQVNHGRIASLILDTCKVPIAQRATVSIILSQLGLSKTVAQARALLGRGQLPRATVEELLVFYVSGDLEASHSRLRKLLKLHKQQIDSIFSELQTLGSFLRRLGVHRKVVFNSF</sequence>
<dbReference type="EMBL" id="QTSX02000109">
    <property type="protein sequence ID" value="KAJ9088546.1"/>
    <property type="molecule type" value="Genomic_DNA"/>
</dbReference>
<dbReference type="Proteomes" id="UP001165960">
    <property type="component" value="Unassembled WGS sequence"/>
</dbReference>
<comment type="caution">
    <text evidence="1">The sequence shown here is derived from an EMBL/GenBank/DDBJ whole genome shotgun (WGS) entry which is preliminary data.</text>
</comment>
<gene>
    <name evidence="1" type="primary">GCN2_4</name>
    <name evidence="1" type="ORF">DSO57_1022036</name>
</gene>
<evidence type="ECO:0000313" key="2">
    <source>
        <dbReference type="Proteomes" id="UP001165960"/>
    </source>
</evidence>
<keyword evidence="1" id="KW-0396">Initiation factor</keyword>
<keyword evidence="1" id="KW-0648">Protein biosynthesis</keyword>